<evidence type="ECO:0000256" key="7">
    <source>
        <dbReference type="ARBA" id="ARBA00022598"/>
    </source>
</evidence>
<dbReference type="GO" id="GO:0005829">
    <property type="term" value="C:cytosol"/>
    <property type="evidence" value="ECO:0007669"/>
    <property type="project" value="TreeGrafter"/>
</dbReference>
<dbReference type="InterPro" id="IPR003721">
    <property type="entry name" value="Pantoate_ligase"/>
</dbReference>
<feature type="binding site" evidence="13">
    <location>
        <begin position="243"/>
        <end position="246"/>
    </location>
    <ligand>
        <name>ATP</name>
        <dbReference type="ChEBI" id="CHEBI:30616"/>
    </ligand>
</feature>
<evidence type="ECO:0000256" key="10">
    <source>
        <dbReference type="ARBA" id="ARBA00022840"/>
    </source>
</evidence>
<dbReference type="RefSeq" id="WP_348270695.1">
    <property type="nucleotide sequence ID" value="NZ_LN829118.1"/>
</dbReference>
<feature type="binding site" evidence="13">
    <location>
        <begin position="89"/>
        <end position="96"/>
    </location>
    <ligand>
        <name>ATP</name>
        <dbReference type="ChEBI" id="CHEBI:30616"/>
    </ligand>
</feature>
<feature type="active site" description="Proton donor" evidence="13">
    <location>
        <position position="96"/>
    </location>
</feature>
<comment type="pathway">
    <text evidence="2 13">Cofactor biosynthesis; (R)-pantothenate biosynthesis; (R)-pantothenate from (R)-pantoate and beta-alanine: step 1/1.</text>
</comment>
<dbReference type="PANTHER" id="PTHR21299:SF1">
    <property type="entry name" value="PANTOATE--BETA-ALANINE LIGASE"/>
    <property type="match status" value="1"/>
</dbReference>
<evidence type="ECO:0000256" key="5">
    <source>
        <dbReference type="ARBA" id="ARBA00014155"/>
    </source>
</evidence>
<accession>A0A0D6JAH7</accession>
<evidence type="ECO:0000313" key="16">
    <source>
        <dbReference type="Proteomes" id="UP000033187"/>
    </source>
</evidence>
<dbReference type="GO" id="GO:0004592">
    <property type="term" value="F:pantoate-beta-alanine ligase activity"/>
    <property type="evidence" value="ECO:0007669"/>
    <property type="project" value="UniProtKB-UniRule"/>
</dbReference>
<dbReference type="GO" id="GO:0005524">
    <property type="term" value="F:ATP binding"/>
    <property type="evidence" value="ECO:0007669"/>
    <property type="project" value="UniProtKB-KW"/>
</dbReference>
<dbReference type="NCBIfam" id="TIGR00018">
    <property type="entry name" value="panC"/>
    <property type="match status" value="1"/>
</dbReference>
<dbReference type="FunFam" id="3.40.50.620:FF:000114">
    <property type="entry name" value="Pantothenate synthetase"/>
    <property type="match status" value="1"/>
</dbReference>
<dbReference type="InterPro" id="IPR014729">
    <property type="entry name" value="Rossmann-like_a/b/a_fold"/>
</dbReference>
<feature type="binding site" evidence="13">
    <location>
        <position position="212"/>
    </location>
    <ligand>
        <name>(R)-pantoate</name>
        <dbReference type="ChEBI" id="CHEBI:15980"/>
    </ligand>
</feature>
<name>A0A0D6JAH7_9HYPH</name>
<evidence type="ECO:0000256" key="4">
    <source>
        <dbReference type="ARBA" id="ARBA00012219"/>
    </source>
</evidence>
<evidence type="ECO:0000256" key="14">
    <source>
        <dbReference type="SAM" id="MobiDB-lite"/>
    </source>
</evidence>
<proteinExistence type="inferred from homology"/>
<feature type="binding site" evidence="13">
    <location>
        <position position="120"/>
    </location>
    <ligand>
        <name>(R)-pantoate</name>
        <dbReference type="ChEBI" id="CHEBI:15980"/>
    </ligand>
</feature>
<dbReference type="Gene3D" id="3.30.1300.10">
    <property type="entry name" value="Pantoate-beta-alanine ligase, C-terminal domain"/>
    <property type="match status" value="1"/>
</dbReference>
<dbReference type="GO" id="GO:0015940">
    <property type="term" value="P:pantothenate biosynthetic process"/>
    <property type="evidence" value="ECO:0007669"/>
    <property type="project" value="UniProtKB-UniRule"/>
</dbReference>
<organism evidence="15 16">
    <name type="scientific">Candidatus Filomicrobium marinum</name>
    <dbReference type="NCBI Taxonomy" id="1608628"/>
    <lineage>
        <taxon>Bacteria</taxon>
        <taxon>Pseudomonadati</taxon>
        <taxon>Pseudomonadota</taxon>
        <taxon>Alphaproteobacteria</taxon>
        <taxon>Hyphomicrobiales</taxon>
        <taxon>Hyphomicrobiaceae</taxon>
        <taxon>Filomicrobium</taxon>
    </lineage>
</organism>
<protein>
    <recommendedName>
        <fullName evidence="5 13">Pantothenate synthetase</fullName>
        <shortName evidence="13">PS</shortName>
        <ecNumber evidence="4 13">6.3.2.1</ecNumber>
    </recommendedName>
    <alternativeName>
        <fullName evidence="13">Pantoate--beta-alanine ligase</fullName>
    </alternativeName>
    <alternativeName>
        <fullName evidence="13">Pantoate-activating enzyme</fullName>
    </alternativeName>
</protein>
<dbReference type="KEGG" id="fiy:BN1229_v1_0325"/>
<keyword evidence="6 13" id="KW-0963">Cytoplasm</keyword>
<evidence type="ECO:0000256" key="3">
    <source>
        <dbReference type="ARBA" id="ARBA00009256"/>
    </source>
</evidence>
<dbReference type="PANTHER" id="PTHR21299">
    <property type="entry name" value="CYTIDYLATE KINASE/PANTOATE-BETA-ALANINE LIGASE"/>
    <property type="match status" value="1"/>
</dbReference>
<comment type="catalytic activity">
    <reaction evidence="11 13">
        <text>(R)-pantoate + beta-alanine + ATP = (R)-pantothenate + AMP + diphosphate + H(+)</text>
        <dbReference type="Rhea" id="RHEA:10912"/>
        <dbReference type="ChEBI" id="CHEBI:15378"/>
        <dbReference type="ChEBI" id="CHEBI:15980"/>
        <dbReference type="ChEBI" id="CHEBI:29032"/>
        <dbReference type="ChEBI" id="CHEBI:30616"/>
        <dbReference type="ChEBI" id="CHEBI:33019"/>
        <dbReference type="ChEBI" id="CHEBI:57966"/>
        <dbReference type="ChEBI" id="CHEBI:456215"/>
        <dbReference type="EC" id="6.3.2.1"/>
    </reaction>
</comment>
<evidence type="ECO:0000256" key="12">
    <source>
        <dbReference type="ARBA" id="ARBA00055042"/>
    </source>
</evidence>
<gene>
    <name evidence="13 15" type="primary">panC</name>
    <name evidence="15" type="ORF">YBN1229_v1_0325</name>
</gene>
<keyword evidence="9 13" id="KW-0547">Nucleotide-binding</keyword>
<sequence length="339" mass="37129">MAQPPKKTARKRTAKLSGTGLKAEKKKAAADVVEKPAKSHTAKGTQSAPRTSDKIKTSNVEIIRTVADLRQATAPWRRKAEPIALVPTMGALHAGHISLVQAAKRAAKHTIVSIFVNPTQFAPNEDLDRYPRDEDGDVGRLRENEVDMVWAPPAEEMYPEGYSTYVSAGSTANGLETDFRPHFFQGVATIVLKLLNQVAPDYVTFGEKDYQQLCVVRQMVRDLNVPTEIIAVPTVREKDGLALSSRNAYLAPREREVAPHLHRTIYEVADAAKTGNLGVLRADAAMKLLSLGFNKVDYVEIRDAETLGTFDPSSGRPGRVLAAAWLGRTRLIDNVSISP</sequence>
<feature type="binding site" evidence="13">
    <location>
        <position position="120"/>
    </location>
    <ligand>
        <name>beta-alanine</name>
        <dbReference type="ChEBI" id="CHEBI:57966"/>
    </ligand>
</feature>
<evidence type="ECO:0000313" key="15">
    <source>
        <dbReference type="EMBL" id="CPR15363.1"/>
    </source>
</evidence>
<dbReference type="InterPro" id="IPR042176">
    <property type="entry name" value="Pantoate_ligase_C"/>
</dbReference>
<dbReference type="UniPathway" id="UPA00028">
    <property type="reaction ID" value="UER00005"/>
</dbReference>
<keyword evidence="7 13" id="KW-0436">Ligase</keyword>
<evidence type="ECO:0000256" key="8">
    <source>
        <dbReference type="ARBA" id="ARBA00022655"/>
    </source>
</evidence>
<dbReference type="KEGG" id="fil:BN1229_v1_0320"/>
<evidence type="ECO:0000256" key="1">
    <source>
        <dbReference type="ARBA" id="ARBA00004496"/>
    </source>
</evidence>
<comment type="miscellaneous">
    <text evidence="13">The reaction proceeds by a bi uni uni bi ping pong mechanism.</text>
</comment>
<dbReference type="Proteomes" id="UP000033187">
    <property type="component" value="Chromosome 1"/>
</dbReference>
<feature type="binding site" evidence="13">
    <location>
        <position position="235"/>
    </location>
    <ligand>
        <name>ATP</name>
        <dbReference type="ChEBI" id="CHEBI:30616"/>
    </ligand>
</feature>
<evidence type="ECO:0000256" key="11">
    <source>
        <dbReference type="ARBA" id="ARBA00048258"/>
    </source>
</evidence>
<keyword evidence="8 13" id="KW-0566">Pantothenate biosynthesis</keyword>
<comment type="subunit">
    <text evidence="13">Homodimer.</text>
</comment>
<comment type="subcellular location">
    <subcellularLocation>
        <location evidence="1 13">Cytoplasm</location>
    </subcellularLocation>
</comment>
<reference evidence="16" key="1">
    <citation type="submission" date="2015-02" db="EMBL/GenBank/DDBJ databases">
        <authorList>
            <person name="Chooi Y.-H."/>
        </authorList>
    </citation>
    <scope>NUCLEOTIDE SEQUENCE [LARGE SCALE GENOMIC DNA]</scope>
    <source>
        <strain evidence="16">strain Y</strain>
    </source>
</reference>
<comment type="function">
    <text evidence="12 13">Catalyzes the condensation of pantoate with beta-alanine in an ATP-dependent reaction via a pantoyl-adenylate intermediate.</text>
</comment>
<dbReference type="NCBIfam" id="TIGR00125">
    <property type="entry name" value="cyt_tran_rel"/>
    <property type="match status" value="1"/>
</dbReference>
<feature type="binding site" evidence="13">
    <location>
        <begin position="206"/>
        <end position="209"/>
    </location>
    <ligand>
        <name>ATP</name>
        <dbReference type="ChEBI" id="CHEBI:30616"/>
    </ligand>
</feature>
<dbReference type="Pfam" id="PF02569">
    <property type="entry name" value="Pantoate_ligase"/>
    <property type="match status" value="1"/>
</dbReference>
<dbReference type="EMBL" id="LN829119">
    <property type="protein sequence ID" value="CPR15363.1"/>
    <property type="molecule type" value="Genomic_DNA"/>
</dbReference>
<keyword evidence="16" id="KW-1185">Reference proteome</keyword>
<evidence type="ECO:0000256" key="13">
    <source>
        <dbReference type="HAMAP-Rule" id="MF_00158"/>
    </source>
</evidence>
<evidence type="ECO:0000256" key="2">
    <source>
        <dbReference type="ARBA" id="ARBA00004990"/>
    </source>
</evidence>
<feature type="compositionally biased region" description="Basic and acidic residues" evidence="14">
    <location>
        <begin position="22"/>
        <end position="37"/>
    </location>
</feature>
<dbReference type="SUPFAM" id="SSF52374">
    <property type="entry name" value="Nucleotidylyl transferase"/>
    <property type="match status" value="1"/>
</dbReference>
<dbReference type="InterPro" id="IPR004821">
    <property type="entry name" value="Cyt_trans-like"/>
</dbReference>
<feature type="region of interest" description="Disordered" evidence="14">
    <location>
        <begin position="1"/>
        <end position="56"/>
    </location>
</feature>
<dbReference type="Gene3D" id="3.40.50.620">
    <property type="entry name" value="HUPs"/>
    <property type="match status" value="1"/>
</dbReference>
<comment type="similarity">
    <text evidence="3 13">Belongs to the pantothenate synthetase family.</text>
</comment>
<keyword evidence="10 13" id="KW-0067">ATP-binding</keyword>
<dbReference type="AlphaFoldDB" id="A0A0D6JAH7"/>
<dbReference type="CDD" id="cd00560">
    <property type="entry name" value="PanC"/>
    <property type="match status" value="1"/>
</dbReference>
<dbReference type="HAMAP" id="MF_00158">
    <property type="entry name" value="PanC"/>
    <property type="match status" value="1"/>
</dbReference>
<evidence type="ECO:0000256" key="9">
    <source>
        <dbReference type="ARBA" id="ARBA00022741"/>
    </source>
</evidence>
<dbReference type="EC" id="6.3.2.1" evidence="4 13"/>
<evidence type="ECO:0000256" key="6">
    <source>
        <dbReference type="ARBA" id="ARBA00022490"/>
    </source>
</evidence>